<dbReference type="InterPro" id="IPR003599">
    <property type="entry name" value="Ig_sub"/>
</dbReference>
<dbReference type="InterPro" id="IPR013098">
    <property type="entry name" value="Ig_I-set"/>
</dbReference>
<dbReference type="PANTHER" id="PTHR44170">
    <property type="entry name" value="PROTEIN SIDEKICK"/>
    <property type="match status" value="1"/>
</dbReference>
<keyword evidence="8" id="KW-1185">Reference proteome</keyword>
<dbReference type="OrthoDB" id="5857426at2759"/>
<dbReference type="InterPro" id="IPR007110">
    <property type="entry name" value="Ig-like_dom"/>
</dbReference>
<keyword evidence="4" id="KW-0812">Transmembrane</keyword>
<reference evidence="7" key="1">
    <citation type="submission" date="2019-08" db="EMBL/GenBank/DDBJ databases">
        <title>The genome of the North American firefly Photinus pyralis.</title>
        <authorList>
            <consortium name="Photinus pyralis genome working group"/>
            <person name="Fallon T.R."/>
            <person name="Sander Lower S.E."/>
            <person name="Weng J.-K."/>
        </authorList>
    </citation>
    <scope>NUCLEOTIDE SEQUENCE</scope>
    <source>
        <strain evidence="7">TRF0915ILg1</strain>
        <tissue evidence="7">Whole body</tissue>
    </source>
</reference>
<proteinExistence type="predicted"/>
<dbReference type="EMBL" id="VTPC01002316">
    <property type="protein sequence ID" value="KAF2900254.1"/>
    <property type="molecule type" value="Genomic_DNA"/>
</dbReference>
<comment type="caution">
    <text evidence="7">The sequence shown here is derived from an EMBL/GenBank/DDBJ whole genome shotgun (WGS) entry which is preliminary data.</text>
</comment>
<dbReference type="InterPro" id="IPR003961">
    <property type="entry name" value="FN3_dom"/>
</dbReference>
<dbReference type="PROSITE" id="PS50835">
    <property type="entry name" value="IG_LIKE"/>
    <property type="match status" value="1"/>
</dbReference>
<evidence type="ECO:0000313" key="7">
    <source>
        <dbReference type="EMBL" id="KAF2900254.1"/>
    </source>
</evidence>
<gene>
    <name evidence="7" type="ORF">ILUMI_05930</name>
</gene>
<dbReference type="Pfam" id="PF07679">
    <property type="entry name" value="I-set"/>
    <property type="match status" value="1"/>
</dbReference>
<dbReference type="GO" id="GO:0030154">
    <property type="term" value="P:cell differentiation"/>
    <property type="evidence" value="ECO:0007669"/>
    <property type="project" value="UniProtKB-ARBA"/>
</dbReference>
<keyword evidence="2" id="KW-1015">Disulfide bond</keyword>
<dbReference type="InterPro" id="IPR013783">
    <property type="entry name" value="Ig-like_fold"/>
</dbReference>
<dbReference type="SMART" id="SM00060">
    <property type="entry name" value="FN3"/>
    <property type="match status" value="1"/>
</dbReference>
<evidence type="ECO:0000256" key="1">
    <source>
        <dbReference type="ARBA" id="ARBA00022737"/>
    </source>
</evidence>
<protein>
    <recommendedName>
        <fullName evidence="9">Neural cell adhesion molecule l1</fullName>
    </recommendedName>
</protein>
<dbReference type="AlphaFoldDB" id="A0A8K0GHP5"/>
<evidence type="ECO:0008006" key="9">
    <source>
        <dbReference type="Google" id="ProtNLM"/>
    </source>
</evidence>
<keyword evidence="1" id="KW-0677">Repeat</keyword>
<dbReference type="GO" id="GO:0016020">
    <property type="term" value="C:membrane"/>
    <property type="evidence" value="ECO:0007669"/>
    <property type="project" value="UniProtKB-SubCell"/>
</dbReference>
<evidence type="ECO:0000256" key="4">
    <source>
        <dbReference type="SAM" id="Phobius"/>
    </source>
</evidence>
<keyword evidence="4" id="KW-0472">Membrane</keyword>
<dbReference type="CDD" id="cd00063">
    <property type="entry name" value="FN3"/>
    <property type="match status" value="1"/>
</dbReference>
<feature type="transmembrane region" description="Helical" evidence="4">
    <location>
        <begin position="344"/>
        <end position="364"/>
    </location>
</feature>
<evidence type="ECO:0000259" key="5">
    <source>
        <dbReference type="PROSITE" id="PS50835"/>
    </source>
</evidence>
<feature type="domain" description="Fibronectin type-III" evidence="6">
    <location>
        <begin position="103"/>
        <end position="212"/>
    </location>
</feature>
<evidence type="ECO:0000256" key="2">
    <source>
        <dbReference type="ARBA" id="ARBA00023157"/>
    </source>
</evidence>
<evidence type="ECO:0000259" key="6">
    <source>
        <dbReference type="PROSITE" id="PS50853"/>
    </source>
</evidence>
<sequence>EPIILHQYNKVAYDLHETAEVVCKIQAYPKPEFKWYYSLNSAPLLSSSEGHYIINTNVDDNDMYTSILKISNIKQQDYGEYNCQVINNLGSIEAKIRLQPKGAPEKPTKLSALHTGHNFVTLNWEPGFNGGIYNTKYFVSYKKVPSNDDVLIEGCGMITRSADWSEVDCQQNVPCNVTHLDQHQNYVFKIKALNIKGNSENSQEIAVSTRVDRIPLPQRVAYDPATHALSINIPATCLPLVAVVETISNDNLPWQVVDNLSLHVSGLTPTYKEAVLDQMGSRHHKGMGRSLIDEEPIGVGDDFNIRVKVKLCLRMHPEHCGESVEAELGPADIKEAPTVTTPTFIAIVVCCIVCILFVVLLFMFCRCKRNQTKKTQSKDYEMDSVRPTIMTQQNQAPPPYYPSTGMENKALEHSLDLALAMEDPKNSVYASQNGYGYVPNPNMQSHQNINNGEWANMGYMDSNYSNSNNGGSVNSQDSLWQMKMAAAANNSTNQLQNAHIDRQNSYGYDPITHGGYGAVDDYAHYPHITTQSNHGDDYMRNSNNPSRQEYCNDPYAAVHKPKKRVDQHIDSPYHDVSGLPDPYLEQMEDEKPPQHMSLSYEESLESGYSTPNSRTRRVIREIIV</sequence>
<dbReference type="PANTHER" id="PTHR44170:SF6">
    <property type="entry name" value="CONTACTIN"/>
    <property type="match status" value="1"/>
</dbReference>
<accession>A0A8K0GHP5</accession>
<dbReference type="SMART" id="SM00408">
    <property type="entry name" value="IGc2"/>
    <property type="match status" value="1"/>
</dbReference>
<dbReference type="SUPFAM" id="SSF49265">
    <property type="entry name" value="Fibronectin type III"/>
    <property type="match status" value="1"/>
</dbReference>
<name>A0A8K0GHP5_IGNLU</name>
<feature type="domain" description="Ig-like" evidence="5">
    <location>
        <begin position="2"/>
        <end position="99"/>
    </location>
</feature>
<feature type="region of interest" description="Disordered" evidence="3">
    <location>
        <begin position="562"/>
        <end position="613"/>
    </location>
</feature>
<feature type="compositionally biased region" description="Basic and acidic residues" evidence="3">
    <location>
        <begin position="564"/>
        <end position="573"/>
    </location>
</feature>
<dbReference type="InterPro" id="IPR036116">
    <property type="entry name" value="FN3_sf"/>
</dbReference>
<dbReference type="SMART" id="SM00409">
    <property type="entry name" value="IG"/>
    <property type="match status" value="1"/>
</dbReference>
<dbReference type="PROSITE" id="PS50853">
    <property type="entry name" value="FN3"/>
    <property type="match status" value="1"/>
</dbReference>
<feature type="non-terminal residue" evidence="7">
    <location>
        <position position="624"/>
    </location>
</feature>
<dbReference type="InterPro" id="IPR036179">
    <property type="entry name" value="Ig-like_dom_sf"/>
</dbReference>
<organism evidence="7 8">
    <name type="scientific">Ignelater luminosus</name>
    <name type="common">Cucubano</name>
    <name type="synonym">Pyrophorus luminosus</name>
    <dbReference type="NCBI Taxonomy" id="2038154"/>
    <lineage>
        <taxon>Eukaryota</taxon>
        <taxon>Metazoa</taxon>
        <taxon>Ecdysozoa</taxon>
        <taxon>Arthropoda</taxon>
        <taxon>Hexapoda</taxon>
        <taxon>Insecta</taxon>
        <taxon>Pterygota</taxon>
        <taxon>Neoptera</taxon>
        <taxon>Endopterygota</taxon>
        <taxon>Coleoptera</taxon>
        <taxon>Polyphaga</taxon>
        <taxon>Elateriformia</taxon>
        <taxon>Elateroidea</taxon>
        <taxon>Elateridae</taxon>
        <taxon>Agrypninae</taxon>
        <taxon>Pyrophorini</taxon>
        <taxon>Ignelater</taxon>
    </lineage>
</organism>
<evidence type="ECO:0000256" key="3">
    <source>
        <dbReference type="SAM" id="MobiDB-lite"/>
    </source>
</evidence>
<dbReference type="SUPFAM" id="SSF48726">
    <property type="entry name" value="Immunoglobulin"/>
    <property type="match status" value="1"/>
</dbReference>
<feature type="compositionally biased region" description="Low complexity" evidence="3">
    <location>
        <begin position="597"/>
        <end position="609"/>
    </location>
</feature>
<dbReference type="Proteomes" id="UP000801492">
    <property type="component" value="Unassembled WGS sequence"/>
</dbReference>
<dbReference type="InterPro" id="IPR003598">
    <property type="entry name" value="Ig_sub2"/>
</dbReference>
<keyword evidence="4" id="KW-1133">Transmembrane helix</keyword>
<dbReference type="CDD" id="cd00096">
    <property type="entry name" value="Ig"/>
    <property type="match status" value="1"/>
</dbReference>
<dbReference type="GO" id="GO:0098609">
    <property type="term" value="P:cell-cell adhesion"/>
    <property type="evidence" value="ECO:0007669"/>
    <property type="project" value="TreeGrafter"/>
</dbReference>
<dbReference type="Pfam" id="PF00041">
    <property type="entry name" value="fn3"/>
    <property type="match status" value="1"/>
</dbReference>
<dbReference type="GO" id="GO:0009653">
    <property type="term" value="P:anatomical structure morphogenesis"/>
    <property type="evidence" value="ECO:0007669"/>
    <property type="project" value="UniProtKB-ARBA"/>
</dbReference>
<dbReference type="Gene3D" id="2.60.40.10">
    <property type="entry name" value="Immunoglobulins"/>
    <property type="match status" value="2"/>
</dbReference>
<evidence type="ECO:0000313" key="8">
    <source>
        <dbReference type="Proteomes" id="UP000801492"/>
    </source>
</evidence>